<keyword evidence="2" id="KW-1185">Reference proteome</keyword>
<evidence type="ECO:0000313" key="1">
    <source>
        <dbReference type="EMBL" id="SEN98229.1"/>
    </source>
</evidence>
<protein>
    <submittedName>
        <fullName evidence="1">Uncharacterized protein</fullName>
    </submittedName>
</protein>
<organism evidence="1 2">
    <name type="scientific">Peptostreptococcus russellii</name>
    <dbReference type="NCBI Taxonomy" id="215200"/>
    <lineage>
        <taxon>Bacteria</taxon>
        <taxon>Bacillati</taxon>
        <taxon>Bacillota</taxon>
        <taxon>Clostridia</taxon>
        <taxon>Peptostreptococcales</taxon>
        <taxon>Peptostreptococcaceae</taxon>
        <taxon>Peptostreptococcus</taxon>
    </lineage>
</organism>
<accession>A0A1H8KZD9</accession>
<proteinExistence type="predicted"/>
<dbReference type="STRING" id="215200.SAMN05216454_1544"/>
<gene>
    <name evidence="1" type="ORF">SAMN05216454_1544</name>
</gene>
<dbReference type="EMBL" id="FODF01000054">
    <property type="protein sequence ID" value="SEN98229.1"/>
    <property type="molecule type" value="Genomic_DNA"/>
</dbReference>
<evidence type="ECO:0000313" key="2">
    <source>
        <dbReference type="Proteomes" id="UP000199512"/>
    </source>
</evidence>
<feature type="non-terminal residue" evidence="1">
    <location>
        <position position="1"/>
    </location>
</feature>
<reference evidence="1 2" key="1">
    <citation type="submission" date="2016-10" db="EMBL/GenBank/DDBJ databases">
        <authorList>
            <person name="de Groot N.N."/>
        </authorList>
    </citation>
    <scope>NUCLEOTIDE SEQUENCE [LARGE SCALE GENOMIC DNA]</scope>
    <source>
        <strain evidence="1 2">Calf135</strain>
    </source>
</reference>
<dbReference type="AlphaFoldDB" id="A0A1H8KZD9"/>
<sequence>EFIYEITLREFNECGVSYNDRVGNILYIEDCERFFEKGIFQKDALKENNLFF</sequence>
<dbReference type="Proteomes" id="UP000199512">
    <property type="component" value="Unassembled WGS sequence"/>
</dbReference>
<name>A0A1H8KZD9_9FIRM</name>